<dbReference type="EMBL" id="JAWDGP010004422">
    <property type="protein sequence ID" value="KAK3764626.1"/>
    <property type="molecule type" value="Genomic_DNA"/>
</dbReference>
<evidence type="ECO:0000313" key="2">
    <source>
        <dbReference type="EMBL" id="KAK3764626.1"/>
    </source>
</evidence>
<feature type="compositionally biased region" description="Basic residues" evidence="1">
    <location>
        <begin position="1"/>
        <end position="17"/>
    </location>
</feature>
<keyword evidence="3" id="KW-1185">Reference proteome</keyword>
<reference evidence="2" key="1">
    <citation type="journal article" date="2023" name="G3 (Bethesda)">
        <title>A reference genome for the long-term kleptoplast-retaining sea slug Elysia crispata morphotype clarki.</title>
        <authorList>
            <person name="Eastman K.E."/>
            <person name="Pendleton A.L."/>
            <person name="Shaikh M.A."/>
            <person name="Suttiyut T."/>
            <person name="Ogas R."/>
            <person name="Tomko P."/>
            <person name="Gavelis G."/>
            <person name="Widhalm J.R."/>
            <person name="Wisecaver J.H."/>
        </authorList>
    </citation>
    <scope>NUCLEOTIDE SEQUENCE</scope>
    <source>
        <strain evidence="2">ECLA1</strain>
    </source>
</reference>
<comment type="caution">
    <text evidence="2">The sequence shown here is derived from an EMBL/GenBank/DDBJ whole genome shotgun (WGS) entry which is preliminary data.</text>
</comment>
<feature type="region of interest" description="Disordered" evidence="1">
    <location>
        <begin position="1"/>
        <end position="41"/>
    </location>
</feature>
<proteinExistence type="predicted"/>
<dbReference type="Proteomes" id="UP001283361">
    <property type="component" value="Unassembled WGS sequence"/>
</dbReference>
<protein>
    <submittedName>
        <fullName evidence="2">Uncharacterized protein</fullName>
    </submittedName>
</protein>
<evidence type="ECO:0000313" key="3">
    <source>
        <dbReference type="Proteomes" id="UP001283361"/>
    </source>
</evidence>
<organism evidence="2 3">
    <name type="scientific">Elysia crispata</name>
    <name type="common">lettuce slug</name>
    <dbReference type="NCBI Taxonomy" id="231223"/>
    <lineage>
        <taxon>Eukaryota</taxon>
        <taxon>Metazoa</taxon>
        <taxon>Spiralia</taxon>
        <taxon>Lophotrochozoa</taxon>
        <taxon>Mollusca</taxon>
        <taxon>Gastropoda</taxon>
        <taxon>Heterobranchia</taxon>
        <taxon>Euthyneura</taxon>
        <taxon>Panpulmonata</taxon>
        <taxon>Sacoglossa</taxon>
        <taxon>Placobranchoidea</taxon>
        <taxon>Plakobranchidae</taxon>
        <taxon>Elysia</taxon>
    </lineage>
</organism>
<sequence>MGVSAKRHNGSRQHGRFSKNGITRADSMGVSAKWHNGSRQHGRFSKIGIIKQFPERDLDQDQEPGLKLRRAGWSRSLDCLRFSSAAHGSRRHKPIVETGPGLLAEAGGGGAGRYCSGNYVTTAKSPPPLL</sequence>
<dbReference type="AlphaFoldDB" id="A0AAE1DBQ2"/>
<evidence type="ECO:0000256" key="1">
    <source>
        <dbReference type="SAM" id="MobiDB-lite"/>
    </source>
</evidence>
<accession>A0AAE1DBQ2</accession>
<name>A0AAE1DBQ2_9GAST</name>
<gene>
    <name evidence="2" type="ORF">RRG08_008503</name>
</gene>